<sequence length="65" mass="8050">MNFILLNLYAFLPLIIGLLLAIPLYLLFVYLVRNRTIRLWLFRHRLIRRQWQPVFMTRYTSDKQP</sequence>
<feature type="transmembrane region" description="Helical" evidence="1">
    <location>
        <begin position="6"/>
        <end position="32"/>
    </location>
</feature>
<keyword evidence="1" id="KW-1133">Transmembrane helix</keyword>
<organism evidence="2 3">
    <name type="scientific">Stenotrophobium rhamnosiphilum</name>
    <dbReference type="NCBI Taxonomy" id="2029166"/>
    <lineage>
        <taxon>Bacteria</taxon>
        <taxon>Pseudomonadati</taxon>
        <taxon>Pseudomonadota</taxon>
        <taxon>Gammaproteobacteria</taxon>
        <taxon>Nevskiales</taxon>
        <taxon>Nevskiaceae</taxon>
        <taxon>Stenotrophobium</taxon>
    </lineage>
</organism>
<name>A0A2T5MEJ8_9GAMM</name>
<dbReference type="AlphaFoldDB" id="A0A2T5MEJ8"/>
<evidence type="ECO:0008006" key="4">
    <source>
        <dbReference type="Google" id="ProtNLM"/>
    </source>
</evidence>
<evidence type="ECO:0000256" key="1">
    <source>
        <dbReference type="SAM" id="Phobius"/>
    </source>
</evidence>
<evidence type="ECO:0000313" key="3">
    <source>
        <dbReference type="Proteomes" id="UP000244248"/>
    </source>
</evidence>
<gene>
    <name evidence="2" type="ORF">CJD38_11880</name>
</gene>
<keyword evidence="1" id="KW-0472">Membrane</keyword>
<dbReference type="Proteomes" id="UP000244248">
    <property type="component" value="Unassembled WGS sequence"/>
</dbReference>
<protein>
    <recommendedName>
        <fullName evidence="4">Cellulose biosynthesis protein BcsF</fullName>
    </recommendedName>
</protein>
<keyword evidence="3" id="KW-1185">Reference proteome</keyword>
<evidence type="ECO:0000313" key="2">
    <source>
        <dbReference type="EMBL" id="PTU30996.1"/>
    </source>
</evidence>
<dbReference type="EMBL" id="QANS01000004">
    <property type="protein sequence ID" value="PTU30996.1"/>
    <property type="molecule type" value="Genomic_DNA"/>
</dbReference>
<accession>A0A2T5MEJ8</accession>
<reference evidence="2 3" key="1">
    <citation type="submission" date="2018-04" db="EMBL/GenBank/DDBJ databases">
        <title>Novel species isolated from glacier.</title>
        <authorList>
            <person name="Liu Q."/>
            <person name="Xin Y.-H."/>
        </authorList>
    </citation>
    <scope>NUCLEOTIDE SEQUENCE [LARGE SCALE GENOMIC DNA]</scope>
    <source>
        <strain evidence="2 3">GT1R17</strain>
    </source>
</reference>
<proteinExistence type="predicted"/>
<comment type="caution">
    <text evidence="2">The sequence shown here is derived from an EMBL/GenBank/DDBJ whole genome shotgun (WGS) entry which is preliminary data.</text>
</comment>
<keyword evidence="1" id="KW-0812">Transmembrane</keyword>